<dbReference type="RefSeq" id="WP_054954541.1">
    <property type="nucleotide sequence ID" value="NZ_CTRP01000002.1"/>
</dbReference>
<feature type="transmembrane region" description="Helical" evidence="8">
    <location>
        <begin position="520"/>
        <end position="541"/>
    </location>
</feature>
<proteinExistence type="inferred from homology"/>
<evidence type="ECO:0000256" key="6">
    <source>
        <dbReference type="ARBA" id="ARBA00023136"/>
    </source>
</evidence>
<feature type="transmembrane region" description="Helical" evidence="8">
    <location>
        <begin position="689"/>
        <end position="709"/>
    </location>
</feature>
<feature type="transmembrane region" description="Helical" evidence="8">
    <location>
        <begin position="293"/>
        <end position="310"/>
    </location>
</feature>
<feature type="transmembrane region" description="Helical" evidence="8">
    <location>
        <begin position="354"/>
        <end position="375"/>
    </location>
</feature>
<evidence type="ECO:0000313" key="10">
    <source>
        <dbReference type="Proteomes" id="UP000049855"/>
    </source>
</evidence>
<feature type="transmembrane region" description="Helical" evidence="8">
    <location>
        <begin position="202"/>
        <end position="224"/>
    </location>
</feature>
<feature type="transmembrane region" description="Helical" evidence="8">
    <location>
        <begin position="571"/>
        <end position="596"/>
    </location>
</feature>
<keyword evidence="6 8" id="KW-0472">Membrane</keyword>
<feature type="transmembrane region" description="Helical" evidence="8">
    <location>
        <begin position="493"/>
        <end position="514"/>
    </location>
</feature>
<evidence type="ECO:0000256" key="1">
    <source>
        <dbReference type="ARBA" id="ARBA00004651"/>
    </source>
</evidence>
<organism evidence="9 10">
    <name type="scientific">Sporomusa ovata</name>
    <dbReference type="NCBI Taxonomy" id="2378"/>
    <lineage>
        <taxon>Bacteria</taxon>
        <taxon>Bacillati</taxon>
        <taxon>Bacillota</taxon>
        <taxon>Negativicutes</taxon>
        <taxon>Selenomonadales</taxon>
        <taxon>Sporomusaceae</taxon>
        <taxon>Sporomusa</taxon>
    </lineage>
</organism>
<keyword evidence="10" id="KW-1185">Reference proteome</keyword>
<feature type="transmembrane region" description="Helical" evidence="8">
    <location>
        <begin position="92"/>
        <end position="122"/>
    </location>
</feature>
<feature type="transmembrane region" description="Helical" evidence="8">
    <location>
        <begin position="143"/>
        <end position="165"/>
    </location>
</feature>
<name>A0A0U1KT91_9FIRM</name>
<sequence length="919" mass="102566">MTLLNATTIRYCSWGFILAYIVTFSIWVFTGSGMIDRNEKVIGGDFICFYAASHKLLSGDVLGIYDGKELCAVEQQITGRTNTVGWYYPPPFFLLVTYFATLPYFAALFSWLAVTLAGYIMVVRKIAPHPTTVALTLAYPGTFQNFICGQNGFLSALLLGQGLLLLEQQPVLAGIILGLLVYKPHLAFLVVIALVAARKWQALIAACASAAALIIVSIAVYGIASWKTFYCTLPVAQYLLEIGSLPWYQMTTVFAMARSFGFSVPLAYGLQAVVTAVAVIAVAWVWYKRSFPLAYIILTVSIFLATPYAYQYDLTILGLSIAWYGWEGLTQGWLPYEKIVLLLAWFMPLVNSPIARLTNLHIIPIILLTLLVLALRRSILGLRLQPDRKQIDFRELIMIINIKSKALYINIVILSVIYLAELMYILYLNSGVFSYTLDDPYIHLALAKNIAAGHYGINLTEYSAPSSSIIWPFILAGFSGAGWFDYVPLIINFICSLGTVYLYTQLFSMLFTAANAQRQTLLTIIATMAIVFITNIIGLAFTGMEHSLQVYISLLVVYGVIISLREQRVPWWLVLAIIAGPLVRYENLALSLPAIVCLVAQRYWLAAVSSGLLLVASVSGFSAYLHTLGLGYWPSSIIAKSALLEKGHLAAVIDTLLSHLAFVPVSIFLISVLILALYNCFHTKAADKYLALIFGTAIIAHMLFGYSGWYYRYDMYIVSAATMGIIYSFRGVLSKIYNALYKELDENSPITYALVLLIICCGFGFNFWKTTTTTAIAANNIFEQQYQMHRFVNYYYKAPVAINDLGWVAYENPNYVLDLWGLASLEALKSRQTATDSAWMDKLAGKHNVKLAIIYDSWFRNKPSTWRPVAVMELGKERITPASNYVTFYALDSNSYEKVKPLLLQFKDSLPVGVKLTVY</sequence>
<evidence type="ECO:0008006" key="11">
    <source>
        <dbReference type="Google" id="ProtNLM"/>
    </source>
</evidence>
<evidence type="ECO:0000256" key="3">
    <source>
        <dbReference type="ARBA" id="ARBA00022679"/>
    </source>
</evidence>
<feature type="transmembrane region" description="Helical" evidence="8">
    <location>
        <begin position="12"/>
        <end position="30"/>
    </location>
</feature>
<feature type="transmembrane region" description="Helical" evidence="8">
    <location>
        <begin position="407"/>
        <end position="427"/>
    </location>
</feature>
<accession>A0A0U1KT91</accession>
<dbReference type="GO" id="GO:0016758">
    <property type="term" value="F:hexosyltransferase activity"/>
    <property type="evidence" value="ECO:0007669"/>
    <property type="project" value="InterPro"/>
</dbReference>
<evidence type="ECO:0000256" key="7">
    <source>
        <dbReference type="ARBA" id="ARBA00024033"/>
    </source>
</evidence>
<feature type="transmembrane region" description="Helical" evidence="8">
    <location>
        <begin position="656"/>
        <end position="677"/>
    </location>
</feature>
<evidence type="ECO:0000313" key="9">
    <source>
        <dbReference type="EMBL" id="CQR70123.1"/>
    </source>
</evidence>
<feature type="transmembrane region" description="Helical" evidence="8">
    <location>
        <begin position="749"/>
        <end position="768"/>
    </location>
</feature>
<evidence type="ECO:0000256" key="2">
    <source>
        <dbReference type="ARBA" id="ARBA00022475"/>
    </source>
</evidence>
<protein>
    <recommendedName>
        <fullName evidence="11">DUF2029 domain-containing protein</fullName>
    </recommendedName>
</protein>
<feature type="transmembrane region" description="Helical" evidence="8">
    <location>
        <begin position="715"/>
        <end position="737"/>
    </location>
</feature>
<comment type="similarity">
    <text evidence="7">Belongs to the glycosyltransferase 87 family.</text>
</comment>
<keyword evidence="4 8" id="KW-0812">Transmembrane</keyword>
<dbReference type="EMBL" id="CTRP01000002">
    <property type="protein sequence ID" value="CQR70123.1"/>
    <property type="molecule type" value="Genomic_DNA"/>
</dbReference>
<feature type="transmembrane region" description="Helical" evidence="8">
    <location>
        <begin position="266"/>
        <end position="286"/>
    </location>
</feature>
<feature type="transmembrane region" description="Helical" evidence="8">
    <location>
        <begin position="603"/>
        <end position="625"/>
    </location>
</feature>
<feature type="transmembrane region" description="Helical" evidence="8">
    <location>
        <begin position="548"/>
        <end position="565"/>
    </location>
</feature>
<keyword evidence="5 8" id="KW-1133">Transmembrane helix</keyword>
<dbReference type="Pfam" id="PF09594">
    <property type="entry name" value="GT87"/>
    <property type="match status" value="1"/>
</dbReference>
<gene>
    <name evidence="9" type="ORF">SpAn4DRAFT_4635</name>
</gene>
<evidence type="ECO:0000256" key="4">
    <source>
        <dbReference type="ARBA" id="ARBA00022692"/>
    </source>
</evidence>
<reference evidence="10" key="1">
    <citation type="submission" date="2015-03" db="EMBL/GenBank/DDBJ databases">
        <authorList>
            <person name="Nijsse Bart"/>
        </authorList>
    </citation>
    <scope>NUCLEOTIDE SEQUENCE [LARGE SCALE GENOMIC DNA]</scope>
</reference>
<dbReference type="InterPro" id="IPR018584">
    <property type="entry name" value="GT87"/>
</dbReference>
<comment type="subcellular location">
    <subcellularLocation>
        <location evidence="1">Cell membrane</location>
        <topology evidence="1">Multi-pass membrane protein</topology>
    </subcellularLocation>
</comment>
<dbReference type="GO" id="GO:0005886">
    <property type="term" value="C:plasma membrane"/>
    <property type="evidence" value="ECO:0007669"/>
    <property type="project" value="UniProtKB-SubCell"/>
</dbReference>
<keyword evidence="3" id="KW-0808">Transferase</keyword>
<dbReference type="Proteomes" id="UP000049855">
    <property type="component" value="Unassembled WGS sequence"/>
</dbReference>
<evidence type="ECO:0000256" key="5">
    <source>
        <dbReference type="ARBA" id="ARBA00022989"/>
    </source>
</evidence>
<keyword evidence="2" id="KW-1003">Cell membrane</keyword>
<feature type="transmembrane region" description="Helical" evidence="8">
    <location>
        <begin position="171"/>
        <end position="195"/>
    </location>
</feature>
<evidence type="ECO:0000256" key="8">
    <source>
        <dbReference type="SAM" id="Phobius"/>
    </source>
</evidence>
<dbReference type="AlphaFoldDB" id="A0A0U1KT91"/>